<evidence type="ECO:0008006" key="4">
    <source>
        <dbReference type="Google" id="ProtNLM"/>
    </source>
</evidence>
<organism evidence="2 3">
    <name type="scientific">Caloramator australicus RC3</name>
    <dbReference type="NCBI Taxonomy" id="857293"/>
    <lineage>
        <taxon>Bacteria</taxon>
        <taxon>Bacillati</taxon>
        <taxon>Bacillota</taxon>
        <taxon>Clostridia</taxon>
        <taxon>Eubacteriales</taxon>
        <taxon>Clostridiaceae</taxon>
        <taxon>Caloramator</taxon>
    </lineage>
</organism>
<sequence length="43" mass="4884">MHPILFKIGPITIYTYGFLMAVAIILAILLTAYRAEKKDMIKT</sequence>
<keyword evidence="1" id="KW-0812">Transmembrane</keyword>
<dbReference type="Pfam" id="PF01790">
    <property type="entry name" value="LGT"/>
    <property type="match status" value="1"/>
</dbReference>
<dbReference type="GO" id="GO:0008961">
    <property type="term" value="F:phosphatidylglycerol-prolipoprotein diacylglyceryl transferase activity"/>
    <property type="evidence" value="ECO:0007669"/>
    <property type="project" value="InterPro"/>
</dbReference>
<evidence type="ECO:0000313" key="2">
    <source>
        <dbReference type="EMBL" id="CCJ34500.1"/>
    </source>
</evidence>
<keyword evidence="1" id="KW-1133">Transmembrane helix</keyword>
<name>I7LKI8_9CLOT</name>
<dbReference type="Proteomes" id="UP000007652">
    <property type="component" value="Unassembled WGS sequence"/>
</dbReference>
<comment type="caution">
    <text evidence="2">The sequence shown here is derived from an EMBL/GenBank/DDBJ whole genome shotgun (WGS) entry which is preliminary data.</text>
</comment>
<dbReference type="EMBL" id="CAKP01000129">
    <property type="protein sequence ID" value="CCJ34500.1"/>
    <property type="molecule type" value="Genomic_DNA"/>
</dbReference>
<dbReference type="GO" id="GO:0005886">
    <property type="term" value="C:plasma membrane"/>
    <property type="evidence" value="ECO:0007669"/>
    <property type="project" value="InterPro"/>
</dbReference>
<dbReference type="InterPro" id="IPR001640">
    <property type="entry name" value="Lgt"/>
</dbReference>
<proteinExistence type="predicted"/>
<reference evidence="2 3" key="1">
    <citation type="journal article" date="2011" name="J. Bacteriol.">
        <title>Draft genome sequence of Caloramator australicus strain RC3T, a thermoanaerobe from the Great Artesian Basin of Australia.</title>
        <authorList>
            <person name="Ogg C.D."/>
            <person name="Patel B.K.C."/>
        </authorList>
    </citation>
    <scope>NUCLEOTIDE SEQUENCE [LARGE SCALE GENOMIC DNA]</scope>
    <source>
        <strain evidence="2 3">RC3</strain>
    </source>
</reference>
<dbReference type="GO" id="GO:0042158">
    <property type="term" value="P:lipoprotein biosynthetic process"/>
    <property type="evidence" value="ECO:0007669"/>
    <property type="project" value="InterPro"/>
</dbReference>
<dbReference type="AlphaFoldDB" id="I7LKI8"/>
<protein>
    <recommendedName>
        <fullName evidence="4">Prolipoprotein diacylglyceryl transferase</fullName>
    </recommendedName>
</protein>
<dbReference type="STRING" id="857293.CAAU_2417"/>
<accession>I7LKI8</accession>
<keyword evidence="1" id="KW-0472">Membrane</keyword>
<feature type="transmembrane region" description="Helical" evidence="1">
    <location>
        <begin position="13"/>
        <end position="33"/>
    </location>
</feature>
<gene>
    <name evidence="2" type="ORF">CAAU_2417</name>
</gene>
<evidence type="ECO:0000256" key="1">
    <source>
        <dbReference type="SAM" id="Phobius"/>
    </source>
</evidence>
<evidence type="ECO:0000313" key="3">
    <source>
        <dbReference type="Proteomes" id="UP000007652"/>
    </source>
</evidence>
<keyword evidence="3" id="KW-1185">Reference proteome</keyword>